<dbReference type="OrthoDB" id="6244967at2759"/>
<dbReference type="CDD" id="cd00063">
    <property type="entry name" value="FN3"/>
    <property type="match status" value="1"/>
</dbReference>
<evidence type="ECO:0000313" key="4">
    <source>
        <dbReference type="Proteomes" id="UP000018936"/>
    </source>
</evidence>
<protein>
    <recommendedName>
        <fullName evidence="2">Fibronectin type-III domain-containing protein</fullName>
    </recommendedName>
</protein>
<name>V8N6Q0_OPHHA</name>
<feature type="compositionally biased region" description="Basic and acidic residues" evidence="1">
    <location>
        <begin position="147"/>
        <end position="167"/>
    </location>
</feature>
<evidence type="ECO:0000256" key="1">
    <source>
        <dbReference type="SAM" id="MobiDB-lite"/>
    </source>
</evidence>
<keyword evidence="4" id="KW-1185">Reference proteome</keyword>
<accession>V8N6Q0</accession>
<feature type="non-terminal residue" evidence="3">
    <location>
        <position position="1"/>
    </location>
</feature>
<evidence type="ECO:0000259" key="2">
    <source>
        <dbReference type="PROSITE" id="PS50853"/>
    </source>
</evidence>
<dbReference type="SUPFAM" id="SSF49265">
    <property type="entry name" value="Fibronectin type III"/>
    <property type="match status" value="1"/>
</dbReference>
<dbReference type="InterPro" id="IPR013783">
    <property type="entry name" value="Ig-like_fold"/>
</dbReference>
<dbReference type="InterPro" id="IPR003961">
    <property type="entry name" value="FN3_dom"/>
</dbReference>
<feature type="domain" description="Fibronectin type-III" evidence="2">
    <location>
        <begin position="56"/>
        <end position="148"/>
    </location>
</feature>
<feature type="region of interest" description="Disordered" evidence="1">
    <location>
        <begin position="1"/>
        <end position="31"/>
    </location>
</feature>
<proteinExistence type="predicted"/>
<dbReference type="AlphaFoldDB" id="V8N6Q0"/>
<reference evidence="3 4" key="1">
    <citation type="journal article" date="2013" name="Proc. Natl. Acad. Sci. U.S.A.">
        <title>The king cobra genome reveals dynamic gene evolution and adaptation in the snake venom system.</title>
        <authorList>
            <person name="Vonk F.J."/>
            <person name="Casewell N.R."/>
            <person name="Henkel C.V."/>
            <person name="Heimberg A.M."/>
            <person name="Jansen H.J."/>
            <person name="McCleary R.J."/>
            <person name="Kerkkamp H.M."/>
            <person name="Vos R.A."/>
            <person name="Guerreiro I."/>
            <person name="Calvete J.J."/>
            <person name="Wuster W."/>
            <person name="Woods A.E."/>
            <person name="Logan J.M."/>
            <person name="Harrison R.A."/>
            <person name="Castoe T.A."/>
            <person name="de Koning A.P."/>
            <person name="Pollock D.D."/>
            <person name="Yandell M."/>
            <person name="Calderon D."/>
            <person name="Renjifo C."/>
            <person name="Currier R.B."/>
            <person name="Salgado D."/>
            <person name="Pla D."/>
            <person name="Sanz L."/>
            <person name="Hyder A.S."/>
            <person name="Ribeiro J.M."/>
            <person name="Arntzen J.W."/>
            <person name="van den Thillart G.E."/>
            <person name="Boetzer M."/>
            <person name="Pirovano W."/>
            <person name="Dirks R.P."/>
            <person name="Spaink H.P."/>
            <person name="Duboule D."/>
            <person name="McGlinn E."/>
            <person name="Kini R.M."/>
            <person name="Richardson M.K."/>
        </authorList>
    </citation>
    <scope>NUCLEOTIDE SEQUENCE</scope>
    <source>
        <tissue evidence="3">Blood</tissue>
    </source>
</reference>
<gene>
    <name evidence="3" type="ORF">L345_16947</name>
</gene>
<feature type="region of interest" description="Disordered" evidence="1">
    <location>
        <begin position="144"/>
        <end position="173"/>
    </location>
</feature>
<dbReference type="PROSITE" id="PS50853">
    <property type="entry name" value="FN3"/>
    <property type="match status" value="1"/>
</dbReference>
<dbReference type="InterPro" id="IPR036116">
    <property type="entry name" value="FN3_sf"/>
</dbReference>
<dbReference type="Proteomes" id="UP000018936">
    <property type="component" value="Unassembled WGS sequence"/>
</dbReference>
<feature type="non-terminal residue" evidence="3">
    <location>
        <position position="173"/>
    </location>
</feature>
<organism evidence="3 4">
    <name type="scientific">Ophiophagus hannah</name>
    <name type="common">King cobra</name>
    <name type="synonym">Naja hannah</name>
    <dbReference type="NCBI Taxonomy" id="8665"/>
    <lineage>
        <taxon>Eukaryota</taxon>
        <taxon>Metazoa</taxon>
        <taxon>Chordata</taxon>
        <taxon>Craniata</taxon>
        <taxon>Vertebrata</taxon>
        <taxon>Euteleostomi</taxon>
        <taxon>Lepidosauria</taxon>
        <taxon>Squamata</taxon>
        <taxon>Bifurcata</taxon>
        <taxon>Unidentata</taxon>
        <taxon>Episquamata</taxon>
        <taxon>Toxicofera</taxon>
        <taxon>Serpentes</taxon>
        <taxon>Colubroidea</taxon>
        <taxon>Elapidae</taxon>
        <taxon>Elapinae</taxon>
        <taxon>Ophiophagus</taxon>
    </lineage>
</organism>
<dbReference type="FunFam" id="2.60.40.10:FF:000836">
    <property type="entry name" value="Neuronal cell adhesion molecule"/>
    <property type="match status" value="1"/>
</dbReference>
<feature type="compositionally biased region" description="Polar residues" evidence="1">
    <location>
        <begin position="1"/>
        <end position="13"/>
    </location>
</feature>
<dbReference type="EMBL" id="AZIM01008746">
    <property type="protein sequence ID" value="ETE57338.1"/>
    <property type="molecule type" value="Genomic_DNA"/>
</dbReference>
<sequence length="173" mass="19460">MLQASRSQTSHEGLQQVAARRPDSWPELRPATGPEDHIMMFHRRLRHHHSHYTPLQPVYPRIKNVTAAAAEIYANISWEYEGPVHENIYVEYGVAGSKEELKKENVNGSRSFFLLKGLTPGTSYKVRVGAEGLSGFRSSEAIFETGPVKEKEDAHGDPEIQPMKEDDGTLGEY</sequence>
<dbReference type="Gene3D" id="2.60.40.10">
    <property type="entry name" value="Immunoglobulins"/>
    <property type="match status" value="1"/>
</dbReference>
<evidence type="ECO:0000313" key="3">
    <source>
        <dbReference type="EMBL" id="ETE57338.1"/>
    </source>
</evidence>
<comment type="caution">
    <text evidence="3">The sequence shown here is derived from an EMBL/GenBank/DDBJ whole genome shotgun (WGS) entry which is preliminary data.</text>
</comment>